<dbReference type="AlphaFoldDB" id="A0A6C0IFX4"/>
<proteinExistence type="predicted"/>
<evidence type="ECO:0000256" key="1">
    <source>
        <dbReference type="SAM" id="Phobius"/>
    </source>
</evidence>
<name>A0A6C0IFX4_9ZZZZ</name>
<keyword evidence="1" id="KW-0472">Membrane</keyword>
<dbReference type="EMBL" id="MN740168">
    <property type="protein sequence ID" value="QHT91709.1"/>
    <property type="molecule type" value="Genomic_DNA"/>
</dbReference>
<reference evidence="2" key="1">
    <citation type="journal article" date="2020" name="Nature">
        <title>Giant virus diversity and host interactions through global metagenomics.</title>
        <authorList>
            <person name="Schulz F."/>
            <person name="Roux S."/>
            <person name="Paez-Espino D."/>
            <person name="Jungbluth S."/>
            <person name="Walsh D.A."/>
            <person name="Denef V.J."/>
            <person name="McMahon K.D."/>
            <person name="Konstantinidis K.T."/>
            <person name="Eloe-Fadrosh E.A."/>
            <person name="Kyrpides N.C."/>
            <person name="Woyke T."/>
        </authorList>
    </citation>
    <scope>NUCLEOTIDE SEQUENCE</scope>
    <source>
        <strain evidence="2">GVMAG-M-3300023184-86</strain>
    </source>
</reference>
<feature type="transmembrane region" description="Helical" evidence="1">
    <location>
        <begin position="6"/>
        <end position="23"/>
    </location>
</feature>
<keyword evidence="1" id="KW-0812">Transmembrane</keyword>
<protein>
    <submittedName>
        <fullName evidence="2">Uncharacterized protein</fullName>
    </submittedName>
</protein>
<evidence type="ECO:0000313" key="2">
    <source>
        <dbReference type="EMBL" id="QHT91709.1"/>
    </source>
</evidence>
<accession>A0A6C0IFX4</accession>
<sequence length="147" mass="16251">MEKRDLYNIGLIFVIGFFAYLIFRRMNYQEGFNISSISSSPSVSSTDGSGNITPPASSSNGIAGNSTNYLSQIKSQTVKYGDTFNIANYRTQYENIILSMDDLINNLMLQTVLTVDQTNPQKSLLEIGQLNNAKAGLNNVMKFIDGK</sequence>
<keyword evidence="1" id="KW-1133">Transmembrane helix</keyword>
<organism evidence="2">
    <name type="scientific">viral metagenome</name>
    <dbReference type="NCBI Taxonomy" id="1070528"/>
    <lineage>
        <taxon>unclassified sequences</taxon>
        <taxon>metagenomes</taxon>
        <taxon>organismal metagenomes</taxon>
    </lineage>
</organism>